<dbReference type="STRING" id="1346330.M472_12950"/>
<organism evidence="10 11">
    <name type="scientific">Sphingobacterium paucimobilis HER1398</name>
    <dbReference type="NCBI Taxonomy" id="1346330"/>
    <lineage>
        <taxon>Bacteria</taxon>
        <taxon>Pseudomonadati</taxon>
        <taxon>Bacteroidota</taxon>
        <taxon>Sphingobacteriia</taxon>
        <taxon>Sphingobacteriales</taxon>
        <taxon>Sphingobacteriaceae</taxon>
        <taxon>Sphingobacterium</taxon>
    </lineage>
</organism>
<feature type="domain" description="Secretin/TonB short N-terminal" evidence="8">
    <location>
        <begin position="71"/>
        <end position="122"/>
    </location>
</feature>
<dbReference type="Pfam" id="PF13715">
    <property type="entry name" value="CarbopepD_reg_2"/>
    <property type="match status" value="1"/>
</dbReference>
<dbReference type="FunFam" id="2.170.130.10:FF:000008">
    <property type="entry name" value="SusC/RagA family TonB-linked outer membrane protein"/>
    <property type="match status" value="1"/>
</dbReference>
<dbReference type="InterPro" id="IPR012910">
    <property type="entry name" value="Plug_dom"/>
</dbReference>
<dbReference type="Pfam" id="PF07715">
    <property type="entry name" value="Plug"/>
    <property type="match status" value="1"/>
</dbReference>
<dbReference type="InterPro" id="IPR039426">
    <property type="entry name" value="TonB-dep_rcpt-like"/>
</dbReference>
<evidence type="ECO:0000259" key="8">
    <source>
        <dbReference type="Pfam" id="PF07660"/>
    </source>
</evidence>
<protein>
    <recommendedName>
        <fullName evidence="12">Secretin/TonB short N-terminal domain-containing protein</fullName>
    </recommendedName>
</protein>
<dbReference type="InterPro" id="IPR023997">
    <property type="entry name" value="TonB-dep_OMP_SusC/RagA_CS"/>
</dbReference>
<dbReference type="PATRIC" id="fig|1346330.5.peg.1842"/>
<dbReference type="PROSITE" id="PS52016">
    <property type="entry name" value="TONB_DEPENDENT_REC_3"/>
    <property type="match status" value="1"/>
</dbReference>
<dbReference type="NCBIfam" id="TIGR04056">
    <property type="entry name" value="OMP_RagA_SusC"/>
    <property type="match status" value="1"/>
</dbReference>
<evidence type="ECO:0000313" key="10">
    <source>
        <dbReference type="EMBL" id="ERJ59681.1"/>
    </source>
</evidence>
<dbReference type="Proteomes" id="UP000016584">
    <property type="component" value="Unassembled WGS sequence"/>
</dbReference>
<dbReference type="GO" id="GO:0009279">
    <property type="term" value="C:cell outer membrane"/>
    <property type="evidence" value="ECO:0007669"/>
    <property type="project" value="UniProtKB-SubCell"/>
</dbReference>
<dbReference type="Gene3D" id="2.60.40.1120">
    <property type="entry name" value="Carboxypeptidase-like, regulatory domain"/>
    <property type="match status" value="1"/>
</dbReference>
<dbReference type="AlphaFoldDB" id="U2HD62"/>
<dbReference type="NCBIfam" id="TIGR04057">
    <property type="entry name" value="SusC_RagA_signa"/>
    <property type="match status" value="1"/>
</dbReference>
<keyword evidence="3 7" id="KW-1134">Transmembrane beta strand</keyword>
<dbReference type="InterPro" id="IPR008969">
    <property type="entry name" value="CarboxyPept-like_regulatory"/>
</dbReference>
<comment type="subcellular location">
    <subcellularLocation>
        <location evidence="1 7">Cell outer membrane</location>
        <topology evidence="1 7">Multi-pass membrane protein</topology>
    </subcellularLocation>
</comment>
<sequence length="1183" mass="133054">MYQKKMLNPCVMKYYARMKYFLFMIKIIISIVLFTTCNLSASIVNGQKVNLKVKNVDLKAVFREIHKQTNYDFLYVSADLKGTTTIDIELVDQPLRQALESILRSQPIDFEIDKKTVLIRRKKTVIEAKVIQEAISVTGRVTDSLGSPLEAVNVRVKGKNVTTVSNSEGYYNINVPQAGDILEFRILGHLSQEYIVNTNTRILNVAMKLMRQNIEDVVVIGYGEVKRRDLTGSVGSVNMSELEKAPVMSFDQALAGRVAGVQVSSADGQPGSEGINIVIRGAGSLTQSTAPLYVVDDFPIEDFDAGSLNMDDIESINVLKDASATAIYGARGANGVVVIETKKGKVAQPEIAYSGSLGFQQTIRQMSLMSPYEFVKYQRELTNHNEQTYSLYTPKDLPETSPFYKADGRTLEDYRNMQGINWQDQAFRSGKTNIHQLSLRGGTPQTRYSLSSSIFNQQGVIINSGTSRVTARLSLDQTINKKLKTGAVVNYSSNPSFGRVISGEETHGYSYLMYSVWGYRPVSGRENEFGIDEVLLTGEIDPESDATSFLINPVLNLQNEYSRQSKKNLTGNGYVDYRINNALTLRTNAGYTSYEVEDRGFFNSMTNRGTPRNPNNRGTQGTLGYTNLITWKSSTFLTYRKRFDRLHNVSVMAGIDFHQTSTKRYGFSTNYIEEASLGFSGMDDGLPATTTMVFSKNRLNSYYGRANYGFKSKYLFTATFRADGSSKFPTKNRWAYFPSAALAWRASDENFLKDIWWISEAKLRTSYGLTGNNRVTDFAYKPTVIATDIAQAYSFNNANPALGYYPGSRGNDDLKWETTRQMDIGIDLSLFDKRVELVADVYRKSTEDLLLNANTPSHTGFTKAYKNIGSLRNDGLEITLGITNIKKTNFKWRSDFNISFNRNKITALTDDESRMFSRVSWDAIHNNSYLYSAQVGQPASMFIGYLFDGVYQVDDFTWQGGSDPSIPHASRAYLLKTHLPDNGSSSRDKVQPGDIKYKDINSDGTINQYDETIIGNPMPVHVGGFANNFNYKNFELNIFFQWSYGNEVYNANRIYFEGGRPVNARNQFASYVDRWTFENASNEHFRAGGQGPLGRYSSKQVEDASYLRLKTVSLSYLFPKEFTNKFKVKNLSVNATAQNLITWTNYSGMDPEVSVRNHVLTPGFDWSAYPRGRTIVFGIKANL</sequence>
<evidence type="ECO:0000259" key="9">
    <source>
        <dbReference type="Pfam" id="PF07715"/>
    </source>
</evidence>
<keyword evidence="11" id="KW-1185">Reference proteome</keyword>
<name>U2HD62_9SPHI</name>
<dbReference type="SUPFAM" id="SSF56935">
    <property type="entry name" value="Porins"/>
    <property type="match status" value="1"/>
</dbReference>
<evidence type="ECO:0000256" key="1">
    <source>
        <dbReference type="ARBA" id="ARBA00004571"/>
    </source>
</evidence>
<dbReference type="InterPro" id="IPR036942">
    <property type="entry name" value="Beta-barrel_TonB_sf"/>
</dbReference>
<feature type="domain" description="TonB-dependent receptor plug" evidence="9">
    <location>
        <begin position="227"/>
        <end position="336"/>
    </location>
</feature>
<reference evidence="10 11" key="1">
    <citation type="journal article" date="2013" name="Genome Announc.">
        <title>The Draft Genome Sequence of Sphingomonas paucimobilis Strain HER1398 (Proteobacteria), Host to the Giant PAU Phage, Indicates That It Is a Member of the Genus Sphingobacterium (Bacteroidetes).</title>
        <authorList>
            <person name="White R.A.III."/>
            <person name="Suttle C.A."/>
        </authorList>
    </citation>
    <scope>NUCLEOTIDE SEQUENCE [LARGE SCALE GENOMIC DNA]</scope>
    <source>
        <strain evidence="10 11">HER1398</strain>
    </source>
</reference>
<dbReference type="InterPro" id="IPR023996">
    <property type="entry name" value="TonB-dep_OMP_SusC/RagA"/>
</dbReference>
<dbReference type="InterPro" id="IPR037066">
    <property type="entry name" value="Plug_dom_sf"/>
</dbReference>
<keyword evidence="5 7" id="KW-0472">Membrane</keyword>
<evidence type="ECO:0000256" key="5">
    <source>
        <dbReference type="ARBA" id="ARBA00023136"/>
    </source>
</evidence>
<evidence type="ECO:0000256" key="4">
    <source>
        <dbReference type="ARBA" id="ARBA00022692"/>
    </source>
</evidence>
<keyword evidence="6 7" id="KW-0998">Cell outer membrane</keyword>
<dbReference type="eggNOG" id="COG1629">
    <property type="taxonomic scope" value="Bacteria"/>
</dbReference>
<dbReference type="Gene3D" id="2.170.130.10">
    <property type="entry name" value="TonB-dependent receptor, plug domain"/>
    <property type="match status" value="1"/>
</dbReference>
<dbReference type="Gene3D" id="2.40.170.20">
    <property type="entry name" value="TonB-dependent receptor, beta-barrel domain"/>
    <property type="match status" value="1"/>
</dbReference>
<gene>
    <name evidence="10" type="ORF">M472_12950</name>
</gene>
<evidence type="ECO:0000256" key="6">
    <source>
        <dbReference type="ARBA" id="ARBA00023237"/>
    </source>
</evidence>
<proteinExistence type="inferred from homology"/>
<evidence type="ECO:0000256" key="2">
    <source>
        <dbReference type="ARBA" id="ARBA00022448"/>
    </source>
</evidence>
<keyword evidence="4 7" id="KW-0812">Transmembrane</keyword>
<comment type="caution">
    <text evidence="10">The sequence shown here is derived from an EMBL/GenBank/DDBJ whole genome shotgun (WGS) entry which is preliminary data.</text>
</comment>
<dbReference type="InterPro" id="IPR011662">
    <property type="entry name" value="Secretin/TonB_short_N"/>
</dbReference>
<evidence type="ECO:0008006" key="12">
    <source>
        <dbReference type="Google" id="ProtNLM"/>
    </source>
</evidence>
<keyword evidence="2 7" id="KW-0813">Transport</keyword>
<evidence type="ECO:0000256" key="7">
    <source>
        <dbReference type="PROSITE-ProRule" id="PRU01360"/>
    </source>
</evidence>
<dbReference type="SUPFAM" id="SSF49464">
    <property type="entry name" value="Carboxypeptidase regulatory domain-like"/>
    <property type="match status" value="1"/>
</dbReference>
<accession>U2HD62</accession>
<dbReference type="EMBL" id="ATDL01000014">
    <property type="protein sequence ID" value="ERJ59681.1"/>
    <property type="molecule type" value="Genomic_DNA"/>
</dbReference>
<dbReference type="Pfam" id="PF07660">
    <property type="entry name" value="STN"/>
    <property type="match status" value="1"/>
</dbReference>
<evidence type="ECO:0000256" key="3">
    <source>
        <dbReference type="ARBA" id="ARBA00022452"/>
    </source>
</evidence>
<evidence type="ECO:0000313" key="11">
    <source>
        <dbReference type="Proteomes" id="UP000016584"/>
    </source>
</evidence>
<comment type="similarity">
    <text evidence="7">Belongs to the TonB-dependent receptor family.</text>
</comment>